<dbReference type="Gene3D" id="3.30.160.60">
    <property type="entry name" value="Classic Zinc Finger"/>
    <property type="match status" value="1"/>
</dbReference>
<accession>K1Q196</accession>
<sequence length="555" mass="62518">MDPRYSAQDAVRCTLCKGSIAPMHCDICHVNLCKDCVETHISDVTKDHKVVPLKHRGFTPAYPKCPQHSLKQCELHCEQCRNPICAFCISSEKHKGHKLVDILEIFKSKKESLKRDLKELEKSIFPKYRELASNIPVQKASLSKHSQELAKALDKKGDDLHREIDIIIQKLKSDINEMESKHTIVLDDEEDKISQTISEIEQAIINVHKLLDSNDVNFVFSYKSNNAVFRKLPPRLKVNLPSFSPQEINREQIAQQIGSLSALSFTKEERVYTEKTTEGTSSSSFKPLMDKPSIITTINSKHSSLYNVACLGDDNIWTSGDDNIMNLFNIQGELQKSIKNNSNNRPIDIALTKSEDLVYTDYTGRLVNKVKNTQIEKLMRLPGRRPRGLCVTSADDLLVVVVSDNGEATKVVRYSGSTEQQIIQFNDKGDPLYSFDNSKYVIENRNLDICVADFDAGAVVVVNHAGKFRFSYTGPSDSTKDIFKPRGITTDSQGRILVADCNNDRIHILDQDGVFLRFIESNSLHTPWGLCVNTKDNLFVAESGTGTIKMIKYSN</sequence>
<dbReference type="OrthoDB" id="153872at2759"/>
<name>K1Q196_MAGGI</name>
<dbReference type="InterPro" id="IPR047153">
    <property type="entry name" value="TRIM45/56/19-like"/>
</dbReference>
<evidence type="ECO:0000259" key="2">
    <source>
        <dbReference type="PROSITE" id="PS50119"/>
    </source>
</evidence>
<dbReference type="PROSITE" id="PS51125">
    <property type="entry name" value="NHL"/>
    <property type="match status" value="1"/>
</dbReference>
<dbReference type="EMBL" id="JH816697">
    <property type="protein sequence ID" value="EKC25099.1"/>
    <property type="molecule type" value="Genomic_DNA"/>
</dbReference>
<feature type="domain" description="B box-type" evidence="2">
    <location>
        <begin position="65"/>
        <end position="102"/>
    </location>
</feature>
<dbReference type="PROSITE" id="PS50119">
    <property type="entry name" value="ZF_BBOX"/>
    <property type="match status" value="2"/>
</dbReference>
<dbReference type="Pfam" id="PF00643">
    <property type="entry name" value="zf-B_box"/>
    <property type="match status" value="1"/>
</dbReference>
<dbReference type="KEGG" id="crg:105331690"/>
<gene>
    <name evidence="3" type="ORF">CGI_10009487</name>
</gene>
<dbReference type="CDD" id="cd05819">
    <property type="entry name" value="NHL"/>
    <property type="match status" value="1"/>
</dbReference>
<organism evidence="3">
    <name type="scientific">Magallana gigas</name>
    <name type="common">Pacific oyster</name>
    <name type="synonym">Crassostrea gigas</name>
    <dbReference type="NCBI Taxonomy" id="29159"/>
    <lineage>
        <taxon>Eukaryota</taxon>
        <taxon>Metazoa</taxon>
        <taxon>Spiralia</taxon>
        <taxon>Lophotrochozoa</taxon>
        <taxon>Mollusca</taxon>
        <taxon>Bivalvia</taxon>
        <taxon>Autobranchia</taxon>
        <taxon>Pteriomorphia</taxon>
        <taxon>Ostreida</taxon>
        <taxon>Ostreoidea</taxon>
        <taxon>Ostreidae</taxon>
        <taxon>Magallana</taxon>
    </lineage>
</organism>
<dbReference type="SUPFAM" id="SSF101898">
    <property type="entry name" value="NHL repeat"/>
    <property type="match status" value="1"/>
</dbReference>
<dbReference type="GO" id="GO:0008270">
    <property type="term" value="F:zinc ion binding"/>
    <property type="evidence" value="ECO:0007669"/>
    <property type="project" value="InterPro"/>
</dbReference>
<dbReference type="PANTHER" id="PTHR25462">
    <property type="entry name" value="BONUS, ISOFORM C-RELATED"/>
    <property type="match status" value="1"/>
</dbReference>
<dbReference type="InterPro" id="IPR011042">
    <property type="entry name" value="6-blade_b-propeller_TolB-like"/>
</dbReference>
<dbReference type="AlphaFoldDB" id="K1Q196"/>
<reference evidence="3" key="1">
    <citation type="journal article" date="2012" name="Nature">
        <title>The oyster genome reveals stress adaptation and complexity of shell formation.</title>
        <authorList>
            <person name="Zhang G."/>
            <person name="Fang X."/>
            <person name="Guo X."/>
            <person name="Li L."/>
            <person name="Luo R."/>
            <person name="Xu F."/>
            <person name="Yang P."/>
            <person name="Zhang L."/>
            <person name="Wang X."/>
            <person name="Qi H."/>
            <person name="Xiong Z."/>
            <person name="Que H."/>
            <person name="Xie Y."/>
            <person name="Holland P.W."/>
            <person name="Paps J."/>
            <person name="Zhu Y."/>
            <person name="Wu F."/>
            <person name="Chen Y."/>
            <person name="Wang J."/>
            <person name="Peng C."/>
            <person name="Meng J."/>
            <person name="Yang L."/>
            <person name="Liu J."/>
            <person name="Wen B."/>
            <person name="Zhang N."/>
            <person name="Huang Z."/>
            <person name="Zhu Q."/>
            <person name="Feng Y."/>
            <person name="Mount A."/>
            <person name="Hedgecock D."/>
            <person name="Xu Z."/>
            <person name="Liu Y."/>
            <person name="Domazet-Loso T."/>
            <person name="Du Y."/>
            <person name="Sun X."/>
            <person name="Zhang S."/>
            <person name="Liu B."/>
            <person name="Cheng P."/>
            <person name="Jiang X."/>
            <person name="Li J."/>
            <person name="Fan D."/>
            <person name="Wang W."/>
            <person name="Fu W."/>
            <person name="Wang T."/>
            <person name="Wang B."/>
            <person name="Zhang J."/>
            <person name="Peng Z."/>
            <person name="Li Y."/>
            <person name="Li N."/>
            <person name="Wang J."/>
            <person name="Chen M."/>
            <person name="He Y."/>
            <person name="Tan F."/>
            <person name="Song X."/>
            <person name="Zheng Q."/>
            <person name="Huang R."/>
            <person name="Yang H."/>
            <person name="Du X."/>
            <person name="Chen L."/>
            <person name="Yang M."/>
            <person name="Gaffney P.M."/>
            <person name="Wang S."/>
            <person name="Luo L."/>
            <person name="She Z."/>
            <person name="Ming Y."/>
            <person name="Huang W."/>
            <person name="Zhang S."/>
            <person name="Huang B."/>
            <person name="Zhang Y."/>
            <person name="Qu T."/>
            <person name="Ni P."/>
            <person name="Miao G."/>
            <person name="Wang J."/>
            <person name="Wang Q."/>
            <person name="Steinberg C.E."/>
            <person name="Wang H."/>
            <person name="Li N."/>
            <person name="Qian L."/>
            <person name="Zhang G."/>
            <person name="Li Y."/>
            <person name="Yang H."/>
            <person name="Liu X."/>
            <person name="Wang J."/>
            <person name="Yin Y."/>
            <person name="Wang J."/>
        </authorList>
    </citation>
    <scope>NUCLEOTIDE SEQUENCE [LARGE SCALE GENOMIC DNA]</scope>
    <source>
        <strain evidence="3">05x7-T-G4-1.051#20</strain>
    </source>
</reference>
<dbReference type="HOGENOM" id="CLU_007742_5_1_1"/>
<proteinExistence type="predicted"/>
<keyword evidence="1" id="KW-0677">Repeat</keyword>
<dbReference type="InParanoid" id="K1Q196"/>
<dbReference type="InterPro" id="IPR000315">
    <property type="entry name" value="Znf_B-box"/>
</dbReference>
<dbReference type="SUPFAM" id="SSF57845">
    <property type="entry name" value="B-box zinc-binding domain"/>
    <property type="match status" value="1"/>
</dbReference>
<dbReference type="CDD" id="cd19756">
    <property type="entry name" value="Bbox2"/>
    <property type="match status" value="1"/>
</dbReference>
<evidence type="ECO:0000256" key="1">
    <source>
        <dbReference type="ARBA" id="ARBA00022737"/>
    </source>
</evidence>
<evidence type="ECO:0000313" key="3">
    <source>
        <dbReference type="EMBL" id="EKC25099.1"/>
    </source>
</evidence>
<dbReference type="Pfam" id="PF01436">
    <property type="entry name" value="NHL"/>
    <property type="match status" value="1"/>
</dbReference>
<dbReference type="CDD" id="cd19814">
    <property type="entry name" value="Bbox1_RNF207-like"/>
    <property type="match status" value="1"/>
</dbReference>
<dbReference type="InterPro" id="IPR001258">
    <property type="entry name" value="NHL_repeat"/>
</dbReference>
<dbReference type="PANTHER" id="PTHR25462:SF296">
    <property type="entry name" value="MEIOTIC P26, ISOFORM F"/>
    <property type="match status" value="1"/>
</dbReference>
<protein>
    <submittedName>
        <fullName evidence="3">Tripartite motif-containing protein 2</fullName>
    </submittedName>
</protein>
<dbReference type="SMART" id="SM00336">
    <property type="entry name" value="BBOX"/>
    <property type="match status" value="2"/>
</dbReference>
<feature type="domain" description="B box-type" evidence="2">
    <location>
        <begin position="8"/>
        <end position="53"/>
    </location>
</feature>
<dbReference type="Gene3D" id="2.120.10.30">
    <property type="entry name" value="TolB, C-terminal domain"/>
    <property type="match status" value="2"/>
</dbReference>